<reference evidence="3 4" key="1">
    <citation type="journal article" date="2018" name="Genome Biol. Evol.">
        <title>Multiple Roots of Fruiting Body Formation in Amoebozoa.</title>
        <authorList>
            <person name="Hillmann F."/>
            <person name="Forbes G."/>
            <person name="Novohradska S."/>
            <person name="Ferling I."/>
            <person name="Riege K."/>
            <person name="Groth M."/>
            <person name="Westermann M."/>
            <person name="Marz M."/>
            <person name="Spaller T."/>
            <person name="Winckler T."/>
            <person name="Schaap P."/>
            <person name="Glockner G."/>
        </authorList>
    </citation>
    <scope>NUCLEOTIDE SEQUENCE [LARGE SCALE GENOMIC DNA]</scope>
    <source>
        <strain evidence="3 4">Jena</strain>
    </source>
</reference>
<organism evidence="3 4">
    <name type="scientific">Planoprotostelium fungivorum</name>
    <dbReference type="NCBI Taxonomy" id="1890364"/>
    <lineage>
        <taxon>Eukaryota</taxon>
        <taxon>Amoebozoa</taxon>
        <taxon>Evosea</taxon>
        <taxon>Variosea</taxon>
        <taxon>Cavosteliida</taxon>
        <taxon>Cavosteliaceae</taxon>
        <taxon>Planoprotostelium</taxon>
    </lineage>
</organism>
<keyword evidence="2" id="KW-0812">Transmembrane</keyword>
<dbReference type="AlphaFoldDB" id="A0A2P6MY62"/>
<keyword evidence="1" id="KW-0175">Coiled coil</keyword>
<protein>
    <submittedName>
        <fullName evidence="3">Uncharacterized protein</fullName>
    </submittedName>
</protein>
<feature type="transmembrane region" description="Helical" evidence="2">
    <location>
        <begin position="52"/>
        <end position="70"/>
    </location>
</feature>
<proteinExistence type="predicted"/>
<dbReference type="PANTHER" id="PTHR38703:SF1">
    <property type="entry name" value="ALLERGEN"/>
    <property type="match status" value="1"/>
</dbReference>
<accession>A0A2P6MY62</accession>
<keyword evidence="2" id="KW-0472">Membrane</keyword>
<keyword evidence="2" id="KW-1133">Transmembrane helix</keyword>
<dbReference type="InParanoid" id="A0A2P6MY62"/>
<evidence type="ECO:0000313" key="4">
    <source>
        <dbReference type="Proteomes" id="UP000241769"/>
    </source>
</evidence>
<dbReference type="PANTHER" id="PTHR38703">
    <property type="entry name" value="CHROMOSOME 8, WHOLE GENOME SHOTGUN SEQUENCE"/>
    <property type="match status" value="1"/>
</dbReference>
<dbReference type="EMBL" id="MDYQ01000310">
    <property type="protein sequence ID" value="PRP76642.1"/>
    <property type="molecule type" value="Genomic_DNA"/>
</dbReference>
<dbReference type="Proteomes" id="UP000241769">
    <property type="component" value="Unassembled WGS sequence"/>
</dbReference>
<sequence>MKRTVDVVICEAGIPEEIVVVNVLSLASSYLRASSTPTMSFLNLDNDNTKRAAIIAASVVIGGAVTYFLWDKYSTEDASDWAARKQQGASQLKANAAQKLKNAKEAVVEKAAEVKEKAVDVKEKAAQKLHGKTTETVKETEKVVVAVAPAATVVATGQTVLVTETEPMLKKVKERAPVVQEVVHPVEVEEIQPVIHREIRKTEVHQVTQPIYEEVTAPLKEINRELIAEHKPTLYADASEYSKEFEAGLESNTQRYAETKKTVVYKPAIIEEVIKTDIIEVIQPVIHRDTVEPTVIHTSQPIYEKVKEQPVVVHETRSPLILTHEEVARLQTASEAEQLTILEKYSEKQLAHGLVDPTPVVAPTEEVVITETVIVEQTVVPANTIAQ</sequence>
<gene>
    <name evidence="3" type="ORF">PROFUN_14968</name>
</gene>
<evidence type="ECO:0000313" key="3">
    <source>
        <dbReference type="EMBL" id="PRP76642.1"/>
    </source>
</evidence>
<feature type="coiled-coil region" evidence="1">
    <location>
        <begin position="93"/>
        <end position="124"/>
    </location>
</feature>
<comment type="caution">
    <text evidence="3">The sequence shown here is derived from an EMBL/GenBank/DDBJ whole genome shotgun (WGS) entry which is preliminary data.</text>
</comment>
<keyword evidence="4" id="KW-1185">Reference proteome</keyword>
<evidence type="ECO:0000256" key="2">
    <source>
        <dbReference type="SAM" id="Phobius"/>
    </source>
</evidence>
<evidence type="ECO:0000256" key="1">
    <source>
        <dbReference type="SAM" id="Coils"/>
    </source>
</evidence>
<dbReference type="OrthoDB" id="2118965at2759"/>
<name>A0A2P6MY62_9EUKA</name>